<sequence>SNEISGTLKPQLALGISLLNGAIELKAGIQIENTLDVNLSIGNGTECKKIDQLSVNNTLSGNVGFFVESFEAPVFKFPTFKL</sequence>
<dbReference type="Proteomes" id="UP000789860">
    <property type="component" value="Unassembled WGS sequence"/>
</dbReference>
<comment type="caution">
    <text evidence="1">The sequence shown here is derived from an EMBL/GenBank/DDBJ whole genome shotgun (WGS) entry which is preliminary data.</text>
</comment>
<feature type="non-terminal residue" evidence="1">
    <location>
        <position position="1"/>
    </location>
</feature>
<reference evidence="1" key="1">
    <citation type="submission" date="2021-06" db="EMBL/GenBank/DDBJ databases">
        <authorList>
            <person name="Kallberg Y."/>
            <person name="Tangrot J."/>
            <person name="Rosling A."/>
        </authorList>
    </citation>
    <scope>NUCLEOTIDE SEQUENCE</scope>
    <source>
        <strain evidence="1">AU212A</strain>
    </source>
</reference>
<gene>
    <name evidence="1" type="ORF">SCALOS_LOCUS10924</name>
</gene>
<name>A0ACA9PIN2_9GLOM</name>
<keyword evidence="2" id="KW-1185">Reference proteome</keyword>
<proteinExistence type="predicted"/>
<evidence type="ECO:0000313" key="1">
    <source>
        <dbReference type="EMBL" id="CAG8712442.1"/>
    </source>
</evidence>
<feature type="non-terminal residue" evidence="1">
    <location>
        <position position="82"/>
    </location>
</feature>
<dbReference type="EMBL" id="CAJVPM010043758">
    <property type="protein sequence ID" value="CAG8712442.1"/>
    <property type="molecule type" value="Genomic_DNA"/>
</dbReference>
<accession>A0ACA9PIN2</accession>
<protein>
    <submittedName>
        <fullName evidence="1">4297_t:CDS:1</fullName>
    </submittedName>
</protein>
<evidence type="ECO:0000313" key="2">
    <source>
        <dbReference type="Proteomes" id="UP000789860"/>
    </source>
</evidence>
<organism evidence="1 2">
    <name type="scientific">Scutellospora calospora</name>
    <dbReference type="NCBI Taxonomy" id="85575"/>
    <lineage>
        <taxon>Eukaryota</taxon>
        <taxon>Fungi</taxon>
        <taxon>Fungi incertae sedis</taxon>
        <taxon>Mucoromycota</taxon>
        <taxon>Glomeromycotina</taxon>
        <taxon>Glomeromycetes</taxon>
        <taxon>Diversisporales</taxon>
        <taxon>Gigasporaceae</taxon>
        <taxon>Scutellospora</taxon>
    </lineage>
</organism>